<comment type="caution">
    <text evidence="1">The sequence shown here is derived from an EMBL/GenBank/DDBJ whole genome shotgun (WGS) entry which is preliminary data.</text>
</comment>
<dbReference type="EMBL" id="JAAMPC010000005">
    <property type="protein sequence ID" value="KAG2310507.1"/>
    <property type="molecule type" value="Genomic_DNA"/>
</dbReference>
<accession>A0A8X8ASL7</accession>
<dbReference type="Proteomes" id="UP000886595">
    <property type="component" value="Unassembled WGS sequence"/>
</dbReference>
<sequence length="131" mass="15193">MAAPMTEKEAMVDPFLVEALKNPRHRLTKLGNHEHFSHRLWVETKAVVSFLHSLRSAWTMSKTMGWSVKLTIRCLWTYTIKCFNLWRKETKQSNNLALKREECSVKASSSATNGNLQDVFDPFQSLRLKQP</sequence>
<gene>
    <name evidence="1" type="ORF">Bca52824_022064</name>
</gene>
<keyword evidence="2" id="KW-1185">Reference proteome</keyword>
<proteinExistence type="predicted"/>
<evidence type="ECO:0000313" key="2">
    <source>
        <dbReference type="Proteomes" id="UP000886595"/>
    </source>
</evidence>
<evidence type="ECO:0000313" key="1">
    <source>
        <dbReference type="EMBL" id="KAG2310507.1"/>
    </source>
</evidence>
<protein>
    <submittedName>
        <fullName evidence="1">Uncharacterized protein</fullName>
    </submittedName>
</protein>
<organism evidence="1 2">
    <name type="scientific">Brassica carinata</name>
    <name type="common">Ethiopian mustard</name>
    <name type="synonym">Abyssinian cabbage</name>
    <dbReference type="NCBI Taxonomy" id="52824"/>
    <lineage>
        <taxon>Eukaryota</taxon>
        <taxon>Viridiplantae</taxon>
        <taxon>Streptophyta</taxon>
        <taxon>Embryophyta</taxon>
        <taxon>Tracheophyta</taxon>
        <taxon>Spermatophyta</taxon>
        <taxon>Magnoliopsida</taxon>
        <taxon>eudicotyledons</taxon>
        <taxon>Gunneridae</taxon>
        <taxon>Pentapetalae</taxon>
        <taxon>rosids</taxon>
        <taxon>malvids</taxon>
        <taxon>Brassicales</taxon>
        <taxon>Brassicaceae</taxon>
        <taxon>Brassiceae</taxon>
        <taxon>Brassica</taxon>
    </lineage>
</organism>
<dbReference type="AlphaFoldDB" id="A0A8X8ASL7"/>
<dbReference type="OrthoDB" id="1741331at2759"/>
<name>A0A8X8ASL7_BRACI</name>
<reference evidence="1 2" key="1">
    <citation type="submission" date="2020-02" db="EMBL/GenBank/DDBJ databases">
        <authorList>
            <person name="Ma Q."/>
            <person name="Huang Y."/>
            <person name="Song X."/>
            <person name="Pei D."/>
        </authorList>
    </citation>
    <scope>NUCLEOTIDE SEQUENCE [LARGE SCALE GENOMIC DNA]</scope>
    <source>
        <strain evidence="1">Sxm20200214</strain>
        <tissue evidence="1">Leaf</tissue>
    </source>
</reference>